<protein>
    <recommendedName>
        <fullName evidence="2 7">peptidylprolyl isomerase</fullName>
        <ecNumber evidence="2 7">5.2.1.8</ecNumber>
    </recommendedName>
</protein>
<dbReference type="PROSITE" id="PS50005">
    <property type="entry name" value="TPR"/>
    <property type="match status" value="1"/>
</dbReference>
<evidence type="ECO:0000259" key="11">
    <source>
        <dbReference type="PROSITE" id="PS50059"/>
    </source>
</evidence>
<evidence type="ECO:0000256" key="7">
    <source>
        <dbReference type="PROSITE-ProRule" id="PRU00277"/>
    </source>
</evidence>
<keyword evidence="9" id="KW-0175">Coiled coil</keyword>
<keyword evidence="6 7" id="KW-0413">Isomerase</keyword>
<feature type="repeat" description="TPR" evidence="8">
    <location>
        <begin position="478"/>
        <end position="511"/>
    </location>
</feature>
<dbReference type="PANTHER" id="PTHR46512:SF9">
    <property type="entry name" value="PEPTIDYLPROLYL ISOMERASE"/>
    <property type="match status" value="1"/>
</dbReference>
<dbReference type="EC" id="5.2.1.8" evidence="2 7"/>
<proteinExistence type="predicted"/>
<dbReference type="Pfam" id="PF00254">
    <property type="entry name" value="FKBP_C"/>
    <property type="match status" value="3"/>
</dbReference>
<evidence type="ECO:0000256" key="2">
    <source>
        <dbReference type="ARBA" id="ARBA00013194"/>
    </source>
</evidence>
<dbReference type="SUPFAM" id="SSF54534">
    <property type="entry name" value="FKBP-like"/>
    <property type="match status" value="3"/>
</dbReference>
<dbReference type="PROSITE" id="PS50059">
    <property type="entry name" value="FKBP_PPIASE"/>
    <property type="match status" value="2"/>
</dbReference>
<dbReference type="InterPro" id="IPR050754">
    <property type="entry name" value="FKBP4/5/8-like"/>
</dbReference>
<organism evidence="12 13">
    <name type="scientific">Stylosanthes scabra</name>
    <dbReference type="NCBI Taxonomy" id="79078"/>
    <lineage>
        <taxon>Eukaryota</taxon>
        <taxon>Viridiplantae</taxon>
        <taxon>Streptophyta</taxon>
        <taxon>Embryophyta</taxon>
        <taxon>Tracheophyta</taxon>
        <taxon>Spermatophyta</taxon>
        <taxon>Magnoliopsida</taxon>
        <taxon>eudicotyledons</taxon>
        <taxon>Gunneridae</taxon>
        <taxon>Pentapetalae</taxon>
        <taxon>rosids</taxon>
        <taxon>fabids</taxon>
        <taxon>Fabales</taxon>
        <taxon>Fabaceae</taxon>
        <taxon>Papilionoideae</taxon>
        <taxon>50 kb inversion clade</taxon>
        <taxon>dalbergioids sensu lato</taxon>
        <taxon>Dalbergieae</taxon>
        <taxon>Pterocarpus clade</taxon>
        <taxon>Stylosanthes</taxon>
    </lineage>
</organism>
<keyword evidence="5 7" id="KW-0697">Rotamase</keyword>
<name>A0ABU6SBZ4_9FABA</name>
<feature type="coiled-coil region" evidence="9">
    <location>
        <begin position="507"/>
        <end position="534"/>
    </location>
</feature>
<dbReference type="Gene3D" id="1.25.40.10">
    <property type="entry name" value="Tetratricopeptide repeat domain"/>
    <property type="match status" value="1"/>
</dbReference>
<comment type="catalytic activity">
    <reaction evidence="1 7">
        <text>[protein]-peptidylproline (omega=180) = [protein]-peptidylproline (omega=0)</text>
        <dbReference type="Rhea" id="RHEA:16237"/>
        <dbReference type="Rhea" id="RHEA-COMP:10747"/>
        <dbReference type="Rhea" id="RHEA-COMP:10748"/>
        <dbReference type="ChEBI" id="CHEBI:83833"/>
        <dbReference type="ChEBI" id="CHEBI:83834"/>
        <dbReference type="EC" id="5.2.1.8"/>
    </reaction>
</comment>
<evidence type="ECO:0000313" key="13">
    <source>
        <dbReference type="Proteomes" id="UP001341840"/>
    </source>
</evidence>
<evidence type="ECO:0000256" key="8">
    <source>
        <dbReference type="PROSITE-ProRule" id="PRU00339"/>
    </source>
</evidence>
<feature type="compositionally biased region" description="Basic and acidic residues" evidence="10">
    <location>
        <begin position="554"/>
        <end position="566"/>
    </location>
</feature>
<evidence type="ECO:0000256" key="9">
    <source>
        <dbReference type="SAM" id="Coils"/>
    </source>
</evidence>
<dbReference type="Proteomes" id="UP001341840">
    <property type="component" value="Unassembled WGS sequence"/>
</dbReference>
<evidence type="ECO:0000256" key="3">
    <source>
        <dbReference type="ARBA" id="ARBA00022737"/>
    </source>
</evidence>
<dbReference type="SUPFAM" id="SSF48452">
    <property type="entry name" value="TPR-like"/>
    <property type="match status" value="1"/>
</dbReference>
<dbReference type="EMBL" id="JASCZI010060518">
    <property type="protein sequence ID" value="MED6133283.1"/>
    <property type="molecule type" value="Genomic_DNA"/>
</dbReference>
<keyword evidence="3" id="KW-0677">Repeat</keyword>
<keyword evidence="13" id="KW-1185">Reference proteome</keyword>
<evidence type="ECO:0000256" key="5">
    <source>
        <dbReference type="ARBA" id="ARBA00023110"/>
    </source>
</evidence>
<sequence>MAVLSEINDGDEENELDEEPGEVIESAPPQKVGEERELSNCGLKKKLIKRGTGWETPELNDQVTVHYVGTLEDGTKFDSSRDKNQPITFALGQGELAAGLDHGIITMKKGEVALFTFPDESGVSPPNSKKFEVELISWIKVVDVCRDGGIIKKIMEKGAVDERPRDPDEVLVKYRVALADGTVVAETPDEGVEFHVKDGHLFLGLPRVIMTMTKGEKAQLIVQPQYAFGEKGSEANNGVHSVPPNSVLHVNIELVSFKPVIDVTGDSKVLKKILKEGEGASTANEGANVTVSYTAKLEDGTVFEKRGIDETHPLEFITDEEQVIVGLDRAVVTMKKGERAIISIHPDYAFGDVEAKRDFAIVPPSSHVVYDVEIRDFIKEKAPWELKSNEKIELAKRKKEEGNVLFKGCKYERAAKKYDKAADYVGEDGSFGDDEEKQAKALRVSCWLNGAACCLKLNDFPGAIKLCSQVLDVEFCNVKALYRRAQAYIETGDFLLADVDIKKALELDPQNREVMVMKKKLKQLQAENDKKEAKLYENMFAHKDKDSSVPTKRLKVEKEVDDGRKNEEAVAMEMDKVADSAAPSVDGLSVDS</sequence>
<dbReference type="PANTHER" id="PTHR46512">
    <property type="entry name" value="PEPTIDYLPROLYL ISOMERASE"/>
    <property type="match status" value="1"/>
</dbReference>
<dbReference type="InterPro" id="IPR046357">
    <property type="entry name" value="PPIase_dom_sf"/>
</dbReference>
<feature type="compositionally biased region" description="Acidic residues" evidence="10">
    <location>
        <begin position="8"/>
        <end position="22"/>
    </location>
</feature>
<reference evidence="12 13" key="1">
    <citation type="journal article" date="2023" name="Plants (Basel)">
        <title>Bridging the Gap: Combining Genomics and Transcriptomics Approaches to Understand Stylosanthes scabra, an Orphan Legume from the Brazilian Caatinga.</title>
        <authorList>
            <person name="Ferreira-Neto J.R.C."/>
            <person name="da Silva M.D."/>
            <person name="Binneck E."/>
            <person name="de Melo N.F."/>
            <person name="da Silva R.H."/>
            <person name="de Melo A.L.T.M."/>
            <person name="Pandolfi V."/>
            <person name="Bustamante F.O."/>
            <person name="Brasileiro-Vidal A.C."/>
            <person name="Benko-Iseppon A.M."/>
        </authorList>
    </citation>
    <scope>NUCLEOTIDE SEQUENCE [LARGE SCALE GENOMIC DNA]</scope>
    <source>
        <tissue evidence="12">Leaves</tissue>
    </source>
</reference>
<evidence type="ECO:0000256" key="1">
    <source>
        <dbReference type="ARBA" id="ARBA00000971"/>
    </source>
</evidence>
<keyword evidence="4 8" id="KW-0802">TPR repeat</keyword>
<evidence type="ECO:0000256" key="4">
    <source>
        <dbReference type="ARBA" id="ARBA00022803"/>
    </source>
</evidence>
<feature type="region of interest" description="Disordered" evidence="10">
    <location>
        <begin position="544"/>
        <end position="566"/>
    </location>
</feature>
<dbReference type="InterPro" id="IPR001179">
    <property type="entry name" value="PPIase_FKBP_dom"/>
</dbReference>
<dbReference type="InterPro" id="IPR019734">
    <property type="entry name" value="TPR_rpt"/>
</dbReference>
<accession>A0ABU6SBZ4</accession>
<dbReference type="InterPro" id="IPR011990">
    <property type="entry name" value="TPR-like_helical_dom_sf"/>
</dbReference>
<feature type="domain" description="PPIase FKBP-type" evidence="11">
    <location>
        <begin position="60"/>
        <end position="258"/>
    </location>
</feature>
<dbReference type="Gene3D" id="3.10.50.40">
    <property type="match status" value="3"/>
</dbReference>
<comment type="caution">
    <text evidence="12">The sequence shown here is derived from an EMBL/GenBank/DDBJ whole genome shotgun (WGS) entry which is preliminary data.</text>
</comment>
<evidence type="ECO:0000313" key="12">
    <source>
        <dbReference type="EMBL" id="MED6133283.1"/>
    </source>
</evidence>
<feature type="region of interest" description="Disordered" evidence="10">
    <location>
        <begin position="1"/>
        <end position="38"/>
    </location>
</feature>
<gene>
    <name evidence="12" type="ORF">PIB30_027044</name>
</gene>
<dbReference type="SMART" id="SM00028">
    <property type="entry name" value="TPR"/>
    <property type="match status" value="3"/>
</dbReference>
<evidence type="ECO:0000256" key="10">
    <source>
        <dbReference type="SAM" id="MobiDB-lite"/>
    </source>
</evidence>
<evidence type="ECO:0000256" key="6">
    <source>
        <dbReference type="ARBA" id="ARBA00023235"/>
    </source>
</evidence>
<feature type="domain" description="PPIase FKBP-type" evidence="11">
    <location>
        <begin position="286"/>
        <end position="378"/>
    </location>
</feature>